<dbReference type="InterPro" id="IPR048576">
    <property type="entry name" value="Rv2175c_wHTH"/>
</dbReference>
<dbReference type="Pfam" id="PF18367">
    <property type="entry name" value="Rv2175c_C"/>
    <property type="match status" value="1"/>
</dbReference>
<proteinExistence type="predicted"/>
<gene>
    <name evidence="3" type="ORF">HALOF300_05087</name>
</gene>
<dbReference type="Pfam" id="PF21531">
    <property type="entry name" value="Rv2175c_wHTH"/>
    <property type="match status" value="1"/>
</dbReference>
<protein>
    <submittedName>
        <fullName evidence="3">DNA-binding protein</fullName>
    </submittedName>
</protein>
<feature type="domain" description="DNA-binding protein Rv2175c wHTH" evidence="2">
    <location>
        <begin position="7"/>
        <end position="55"/>
    </location>
</feature>
<accession>A0A7M4DSD9</accession>
<name>A0A7M4DSD9_9MICO</name>
<feature type="domain" description="Rv2175c C-terminal" evidence="1">
    <location>
        <begin position="72"/>
        <end position="126"/>
    </location>
</feature>
<evidence type="ECO:0000313" key="3">
    <source>
        <dbReference type="EMBL" id="VZO40383.1"/>
    </source>
</evidence>
<keyword evidence="4" id="KW-1185">Reference proteome</keyword>
<evidence type="ECO:0000259" key="1">
    <source>
        <dbReference type="Pfam" id="PF18367"/>
    </source>
</evidence>
<sequence length="127" mass="13999">MTTADPQNITWLSLPEAAELLEVELRAVRGMLTERRIVAVRRGENKALSIPRDFLVLPGDDSVIADPPLVIPALRGTIIQLADAGYDDEDTLRWLYADNEELGETPIAALRAARTHAVRRVAQALAF</sequence>
<keyword evidence="3" id="KW-0238">DNA-binding</keyword>
<evidence type="ECO:0000259" key="2">
    <source>
        <dbReference type="Pfam" id="PF21531"/>
    </source>
</evidence>
<dbReference type="AlphaFoldDB" id="A0A7M4DSD9"/>
<dbReference type="InterPro" id="IPR041098">
    <property type="entry name" value="Rv2175c_C"/>
</dbReference>
<dbReference type="RefSeq" id="WP_231955768.1">
    <property type="nucleotide sequence ID" value="NZ_CACRYJ010000069.1"/>
</dbReference>
<comment type="caution">
    <text evidence="3">The sequence shown here is derived from an EMBL/GenBank/DDBJ whole genome shotgun (WGS) entry which is preliminary data.</text>
</comment>
<dbReference type="EMBL" id="CACRYJ010000069">
    <property type="protein sequence ID" value="VZO40383.1"/>
    <property type="molecule type" value="Genomic_DNA"/>
</dbReference>
<dbReference type="Proteomes" id="UP000419743">
    <property type="component" value="Unassembled WGS sequence"/>
</dbReference>
<organism evidence="3 4">
    <name type="scientific">Occultella aeris</name>
    <dbReference type="NCBI Taxonomy" id="2761496"/>
    <lineage>
        <taxon>Bacteria</taxon>
        <taxon>Bacillati</taxon>
        <taxon>Actinomycetota</taxon>
        <taxon>Actinomycetes</taxon>
        <taxon>Micrococcales</taxon>
        <taxon>Ruaniaceae</taxon>
        <taxon>Occultella</taxon>
    </lineage>
</organism>
<evidence type="ECO:0000313" key="4">
    <source>
        <dbReference type="Proteomes" id="UP000419743"/>
    </source>
</evidence>
<dbReference type="GO" id="GO:0003677">
    <property type="term" value="F:DNA binding"/>
    <property type="evidence" value="ECO:0007669"/>
    <property type="project" value="UniProtKB-KW"/>
</dbReference>
<reference evidence="3 4" key="1">
    <citation type="submission" date="2019-11" db="EMBL/GenBank/DDBJ databases">
        <authorList>
            <person name="Criscuolo A."/>
        </authorList>
    </citation>
    <scope>NUCLEOTIDE SEQUENCE [LARGE SCALE GENOMIC DNA]</scope>
    <source>
        <strain evidence="3">CIP111667</strain>
    </source>
</reference>